<proteinExistence type="predicted"/>
<dbReference type="WBParaSite" id="ES5_v2.g22506.t1">
    <property type="protein sequence ID" value="ES5_v2.g22506.t1"/>
    <property type="gene ID" value="ES5_v2.g22506"/>
</dbReference>
<protein>
    <submittedName>
        <fullName evidence="2">Uncharacterized protein</fullName>
    </submittedName>
</protein>
<accession>A0AC34FZN0</accession>
<evidence type="ECO:0000313" key="2">
    <source>
        <dbReference type="WBParaSite" id="ES5_v2.g22506.t1"/>
    </source>
</evidence>
<name>A0AC34FZN0_9BILA</name>
<evidence type="ECO:0000313" key="1">
    <source>
        <dbReference type="Proteomes" id="UP000887579"/>
    </source>
</evidence>
<reference evidence="2" key="1">
    <citation type="submission" date="2022-11" db="UniProtKB">
        <authorList>
            <consortium name="WormBaseParasite"/>
        </authorList>
    </citation>
    <scope>IDENTIFICATION</scope>
</reference>
<organism evidence="1 2">
    <name type="scientific">Panagrolaimus sp. ES5</name>
    <dbReference type="NCBI Taxonomy" id="591445"/>
    <lineage>
        <taxon>Eukaryota</taxon>
        <taxon>Metazoa</taxon>
        <taxon>Ecdysozoa</taxon>
        <taxon>Nematoda</taxon>
        <taxon>Chromadorea</taxon>
        <taxon>Rhabditida</taxon>
        <taxon>Tylenchina</taxon>
        <taxon>Panagrolaimomorpha</taxon>
        <taxon>Panagrolaimoidea</taxon>
        <taxon>Panagrolaimidae</taxon>
        <taxon>Panagrolaimus</taxon>
    </lineage>
</organism>
<dbReference type="Proteomes" id="UP000887579">
    <property type="component" value="Unplaced"/>
</dbReference>
<sequence length="165" mass="18892">MDEDDDDRYEPNADYIDPNFRQYVPYYVPPPPPQQHRPAIYHPTGIIPTSFQRPTQSNLVRPVRPSPRQSLQPSLPNRPTRQVQPSASRKRLRQTKACSTTRDGNTGQSSTQMPPFPTQNVPNNSSLNVRTPNVPHQNIQLPFQNNIEADSFKTFPFSNFMKLGH</sequence>